<reference evidence="2" key="3">
    <citation type="submission" date="2025-08" db="UniProtKB">
        <authorList>
            <consortium name="Ensembl"/>
        </authorList>
    </citation>
    <scope>IDENTIFICATION</scope>
    <source>
        <strain evidence="2">17573</strain>
    </source>
</reference>
<evidence type="ECO:0000313" key="2">
    <source>
        <dbReference type="Ensembl" id="ENSMMUP00000066234.1"/>
    </source>
</evidence>
<reference evidence="2" key="2">
    <citation type="submission" date="2019-01" db="EMBL/GenBank/DDBJ databases">
        <authorList>
            <person name="Graves T."/>
            <person name="Eichler E.E."/>
            <person name="Wilson R.K."/>
        </authorList>
    </citation>
    <scope>NUCLEOTIDE SEQUENCE [LARGE SCALE GENOMIC DNA]</scope>
    <source>
        <strain evidence="2">17573</strain>
    </source>
</reference>
<proteinExistence type="predicted"/>
<keyword evidence="3" id="KW-1185">Reference proteome</keyword>
<dbReference type="GeneTree" id="ENSGT00940000161627"/>
<dbReference type="Proteomes" id="UP000006718">
    <property type="component" value="Chromosome 12"/>
</dbReference>
<dbReference type="VEuPathDB" id="HostDB:ENSMMUG00000059581"/>
<organism evidence="2 3">
    <name type="scientific">Macaca mulatta</name>
    <name type="common">Rhesus macaque</name>
    <dbReference type="NCBI Taxonomy" id="9544"/>
    <lineage>
        <taxon>Eukaryota</taxon>
        <taxon>Metazoa</taxon>
        <taxon>Chordata</taxon>
        <taxon>Craniata</taxon>
        <taxon>Vertebrata</taxon>
        <taxon>Euteleostomi</taxon>
        <taxon>Mammalia</taxon>
        <taxon>Eutheria</taxon>
        <taxon>Euarchontoglires</taxon>
        <taxon>Primates</taxon>
        <taxon>Haplorrhini</taxon>
        <taxon>Catarrhini</taxon>
        <taxon>Cercopithecidae</taxon>
        <taxon>Cercopithecinae</taxon>
        <taxon>Macaca</taxon>
    </lineage>
</organism>
<accession>A0A5F7ZNN0</accession>
<dbReference type="PANTHER" id="PTHR46254:SF12">
    <property type="entry name" value="RNA BINDING MOTIF SINGLE STRANDED INTERACTING PROTEIN 2"/>
    <property type="match status" value="1"/>
</dbReference>
<protein>
    <submittedName>
        <fullName evidence="2">Uncharacterized protein</fullName>
    </submittedName>
</protein>
<dbReference type="Bgee" id="ENSMMUG00000059581">
    <property type="expression patterns" value="Expressed in cortex of kidney and 19 other cell types or tissues"/>
</dbReference>
<dbReference type="OMA" id="KHRINKF"/>
<dbReference type="PANTHER" id="PTHR46254">
    <property type="entry name" value="PROTEIN GVQW1-RELATED"/>
    <property type="match status" value="1"/>
</dbReference>
<reference evidence="2" key="4">
    <citation type="submission" date="2025-09" db="UniProtKB">
        <authorList>
            <consortium name="Ensembl"/>
        </authorList>
    </citation>
    <scope>IDENTIFICATION</scope>
    <source>
        <strain evidence="2">17573</strain>
    </source>
</reference>
<keyword evidence="1" id="KW-0812">Transmembrane</keyword>
<evidence type="ECO:0000313" key="3">
    <source>
        <dbReference type="Proteomes" id="UP000006718"/>
    </source>
</evidence>
<reference evidence="3" key="1">
    <citation type="journal article" date="2007" name="Science">
        <title>Evolutionary and biomedical insights from the rhesus macaque genome.</title>
        <authorList>
            <person name="Gibbs R.A."/>
            <person name="Rogers J."/>
            <person name="Katze M.G."/>
            <person name="Bumgarner R."/>
            <person name="Weinstock G.M."/>
            <person name="Mardis E.R."/>
            <person name="Remington K.A."/>
            <person name="Strausberg R.L."/>
            <person name="Venter J.C."/>
            <person name="Wilson R.K."/>
            <person name="Batzer M.A."/>
            <person name="Bustamante C.D."/>
            <person name="Eichler E.E."/>
            <person name="Hahn M.W."/>
            <person name="Hardison R.C."/>
            <person name="Makova K.D."/>
            <person name="Miller W."/>
            <person name="Milosavljevic A."/>
            <person name="Palermo R.E."/>
            <person name="Siepel A."/>
            <person name="Sikela J.M."/>
            <person name="Attaway T."/>
            <person name="Bell S."/>
            <person name="Bernard K.E."/>
            <person name="Buhay C.J."/>
            <person name="Chandrabose M.N."/>
            <person name="Dao M."/>
            <person name="Davis C."/>
            <person name="Delehaunty K.D."/>
            <person name="Ding Y."/>
            <person name="Dinh H.H."/>
            <person name="Dugan-Rocha S."/>
            <person name="Fulton L.A."/>
            <person name="Gabisi R.A."/>
            <person name="Garner T.T."/>
            <person name="Godfrey J."/>
            <person name="Hawes A.C."/>
            <person name="Hernandez J."/>
            <person name="Hines S."/>
            <person name="Holder M."/>
            <person name="Hume J."/>
            <person name="Jhangiani S.N."/>
            <person name="Joshi V."/>
            <person name="Khan Z.M."/>
            <person name="Kirkness E.F."/>
            <person name="Cree A."/>
            <person name="Fowler R.G."/>
            <person name="Lee S."/>
            <person name="Lewis L.R."/>
            <person name="Li Z."/>
            <person name="Liu Y.-S."/>
            <person name="Moore S.M."/>
            <person name="Muzny D."/>
            <person name="Nazareth L.V."/>
            <person name="Ngo D.N."/>
            <person name="Okwuonu G.O."/>
            <person name="Pai G."/>
            <person name="Parker D."/>
            <person name="Paul H.A."/>
            <person name="Pfannkoch C."/>
            <person name="Pohl C.S."/>
            <person name="Rogers Y.-H.C."/>
            <person name="Ruiz S.J."/>
            <person name="Sabo A."/>
            <person name="Santibanez J."/>
            <person name="Schneider B.W."/>
            <person name="Smith S.M."/>
            <person name="Sodergren E."/>
            <person name="Svatek A.F."/>
            <person name="Utterback T.R."/>
            <person name="Vattathil S."/>
            <person name="Warren W."/>
            <person name="White C.S."/>
            <person name="Chinwalla A.T."/>
            <person name="Feng Y."/>
            <person name="Halpern A.L."/>
            <person name="Hillier L.W."/>
            <person name="Huang X."/>
            <person name="Minx P."/>
            <person name="Nelson J.O."/>
            <person name="Pepin K.H."/>
            <person name="Qin X."/>
            <person name="Sutton G.G."/>
            <person name="Venter E."/>
            <person name="Walenz B.P."/>
            <person name="Wallis J.W."/>
            <person name="Worley K.C."/>
            <person name="Yang S.-P."/>
            <person name="Jones S.M."/>
            <person name="Marra M.A."/>
            <person name="Rocchi M."/>
            <person name="Schein J.E."/>
            <person name="Baertsch R."/>
            <person name="Clarke L."/>
            <person name="Csuros M."/>
            <person name="Glasscock J."/>
            <person name="Harris R.A."/>
            <person name="Havlak P."/>
            <person name="Jackson A.R."/>
            <person name="Jiang H."/>
            <person name="Liu Y."/>
            <person name="Messina D.N."/>
            <person name="Shen Y."/>
            <person name="Song H.X.-Z."/>
            <person name="Wylie T."/>
            <person name="Zhang L."/>
            <person name="Birney E."/>
            <person name="Han K."/>
            <person name="Konkel M.K."/>
            <person name="Lee J."/>
            <person name="Smit A.F.A."/>
            <person name="Ullmer B."/>
            <person name="Wang H."/>
            <person name="Xing J."/>
            <person name="Burhans R."/>
            <person name="Cheng Z."/>
            <person name="Karro J.E."/>
            <person name="Ma J."/>
            <person name="Raney B."/>
            <person name="She X."/>
            <person name="Cox M.J."/>
            <person name="Demuth J.P."/>
            <person name="Dumas L.J."/>
            <person name="Han S.-G."/>
            <person name="Hopkins J."/>
            <person name="Karimpour-Fard A."/>
            <person name="Kim Y.H."/>
            <person name="Pollack J.R."/>
            <person name="Vinar T."/>
            <person name="Addo-Quaye C."/>
            <person name="Degenhardt J."/>
            <person name="Denby A."/>
            <person name="Hubisz M.J."/>
            <person name="Indap A."/>
            <person name="Kosiol C."/>
            <person name="Lahn B.T."/>
            <person name="Lawson H.A."/>
            <person name="Marklein A."/>
            <person name="Nielsen R."/>
            <person name="Vallender E.J."/>
            <person name="Clark A.G."/>
            <person name="Ferguson B."/>
            <person name="Hernandez R.D."/>
            <person name="Hirani K."/>
            <person name="Kehrer-Sawatzki H."/>
            <person name="Kolb J."/>
            <person name="Patil S."/>
            <person name="Pu L.-L."/>
            <person name="Ren Y."/>
            <person name="Smith D.G."/>
            <person name="Wheeler D.A."/>
            <person name="Schenck I."/>
            <person name="Ball E.V."/>
            <person name="Chen R."/>
            <person name="Cooper D.N."/>
            <person name="Giardine B."/>
            <person name="Hsu F."/>
            <person name="Kent W.J."/>
            <person name="Lesk A."/>
            <person name="Nelson D.L."/>
            <person name="O'brien W.E."/>
            <person name="Pruefer K."/>
            <person name="Stenson P.D."/>
            <person name="Wallace J.C."/>
            <person name="Ke H."/>
            <person name="Liu X.-M."/>
            <person name="Wang P."/>
            <person name="Xiang A.P."/>
            <person name="Yang F."/>
            <person name="Barber G.P."/>
            <person name="Haussler D."/>
            <person name="Karolchik D."/>
            <person name="Kern A.D."/>
            <person name="Kuhn R.M."/>
            <person name="Smith K.E."/>
            <person name="Zwieg A.S."/>
        </authorList>
    </citation>
    <scope>NUCLEOTIDE SEQUENCE [LARGE SCALE GENOMIC DNA]</scope>
    <source>
        <strain evidence="3">17573</strain>
    </source>
</reference>
<sequence>KHRINKFISHWQKCIHCNGFFSFSFFFFFFFFFFFLTESHSVTQARVQRCNLSSPQPLPPGFKRFSCLSLLSSWDYRHMSPLPATFCLFSRDGISPCWSGWSQTPDLLIRLPQPPKVLGLQA</sequence>
<feature type="transmembrane region" description="Helical" evidence="1">
    <location>
        <begin position="20"/>
        <end position="37"/>
    </location>
</feature>
<dbReference type="InParanoid" id="A0A5F7ZNN0"/>
<dbReference type="Ensembl" id="ENSMMUT00000095107.1">
    <property type="protein sequence ID" value="ENSMMUP00000066234.1"/>
    <property type="gene ID" value="ENSMMUG00000059581.1"/>
</dbReference>
<name>A0A5F7ZNN0_MACMU</name>
<keyword evidence="1" id="KW-0472">Membrane</keyword>
<evidence type="ECO:0000256" key="1">
    <source>
        <dbReference type="SAM" id="Phobius"/>
    </source>
</evidence>
<keyword evidence="1" id="KW-1133">Transmembrane helix</keyword>
<dbReference type="AlphaFoldDB" id="A0A5F7ZNN0"/>